<reference evidence="1 2" key="1">
    <citation type="journal article" date="2014" name="Curr. Biol.">
        <title>The genome of the clonal raider ant Cerapachys biroi.</title>
        <authorList>
            <person name="Oxley P.R."/>
            <person name="Ji L."/>
            <person name="Fetter-Pruneda I."/>
            <person name="McKenzie S.K."/>
            <person name="Li C."/>
            <person name="Hu H."/>
            <person name="Zhang G."/>
            <person name="Kronauer D.J."/>
        </authorList>
    </citation>
    <scope>NUCLEOTIDE SEQUENCE [LARGE SCALE GENOMIC DNA]</scope>
</reference>
<dbReference type="Proteomes" id="UP000053097">
    <property type="component" value="Unassembled WGS sequence"/>
</dbReference>
<dbReference type="SUPFAM" id="SSF53098">
    <property type="entry name" value="Ribonuclease H-like"/>
    <property type="match status" value="1"/>
</dbReference>
<organism evidence="1 2">
    <name type="scientific">Ooceraea biroi</name>
    <name type="common">Clonal raider ant</name>
    <name type="synonym">Cerapachys biroi</name>
    <dbReference type="NCBI Taxonomy" id="2015173"/>
    <lineage>
        <taxon>Eukaryota</taxon>
        <taxon>Metazoa</taxon>
        <taxon>Ecdysozoa</taxon>
        <taxon>Arthropoda</taxon>
        <taxon>Hexapoda</taxon>
        <taxon>Insecta</taxon>
        <taxon>Pterygota</taxon>
        <taxon>Neoptera</taxon>
        <taxon>Endopterygota</taxon>
        <taxon>Hymenoptera</taxon>
        <taxon>Apocrita</taxon>
        <taxon>Aculeata</taxon>
        <taxon>Formicoidea</taxon>
        <taxon>Formicidae</taxon>
        <taxon>Dorylinae</taxon>
        <taxon>Ooceraea</taxon>
    </lineage>
</organism>
<dbReference type="InterPro" id="IPR012337">
    <property type="entry name" value="RNaseH-like_sf"/>
</dbReference>
<name>A0A026VUI2_OOCBI</name>
<dbReference type="OrthoDB" id="8195018at2759"/>
<sequence>MEDLLATESEEDVTEFQIDQARLPSHLRCCSHTLNLIATVDLEHVLTTDSELSNIHKSVIEKCNFLWKKENLPKSAEIIQNILGHSLSRPGATRWNSLYDAMKQISTIKEKSCALHKALGLKNPLRDYEFDYMEEYLSCLKPIAEALNMLQGNNNTYYGLLLPTILMLKKKLQKLQQNIFQYCKPIAEELLTHVERRFENFLMLSSPDAERTIIAALSYPRFKNKWFTCIQSEDQSRLKNLFITVLSKEFNIPLNIDDALFMVKNAKEDEFFDYNDAYGNNNSSSFGHPRTKAELSISIFFADESRSLEMLNKYLEIKNIFLKFNTPLPSSAPVERLFSFATMANSPKANRLSDQNFEQRVIIKANLNYEKN</sequence>
<evidence type="ECO:0000313" key="1">
    <source>
        <dbReference type="EMBL" id="EZA47412.1"/>
    </source>
</evidence>
<dbReference type="PANTHER" id="PTHR47501">
    <property type="entry name" value="TRANSPOSASE-RELATED"/>
    <property type="match status" value="1"/>
</dbReference>
<evidence type="ECO:0008006" key="3">
    <source>
        <dbReference type="Google" id="ProtNLM"/>
    </source>
</evidence>
<dbReference type="AlphaFoldDB" id="A0A026VUI2"/>
<keyword evidence="2" id="KW-1185">Reference proteome</keyword>
<dbReference type="STRING" id="2015173.A0A026VUI2"/>
<protein>
    <recommendedName>
        <fullName evidence="3">HAT C-terminal dimerisation domain-containing protein</fullName>
    </recommendedName>
</protein>
<dbReference type="PANTHER" id="PTHR47501:SF5">
    <property type="entry name" value="HAT C-TERMINAL DIMERISATION DOMAIN-CONTAINING PROTEIN"/>
    <property type="match status" value="1"/>
</dbReference>
<gene>
    <name evidence="1" type="ORF">X777_16314</name>
</gene>
<dbReference type="EMBL" id="KK107853">
    <property type="protein sequence ID" value="EZA47412.1"/>
    <property type="molecule type" value="Genomic_DNA"/>
</dbReference>
<proteinExistence type="predicted"/>
<evidence type="ECO:0000313" key="2">
    <source>
        <dbReference type="Proteomes" id="UP000053097"/>
    </source>
</evidence>
<dbReference type="OMA" id="QICTIAN"/>
<accession>A0A026VUI2</accession>